<dbReference type="AlphaFoldDB" id="A0A1F6TV94"/>
<dbReference type="STRING" id="1817760.A2151_07365"/>
<evidence type="ECO:0000256" key="2">
    <source>
        <dbReference type="PROSITE-ProRule" id="PRU00335"/>
    </source>
</evidence>
<dbReference type="SUPFAM" id="SSF46689">
    <property type="entry name" value="Homeodomain-like"/>
    <property type="match status" value="1"/>
</dbReference>
<accession>A0A1F6TV94</accession>
<proteinExistence type="predicted"/>
<evidence type="ECO:0000313" key="5">
    <source>
        <dbReference type="Proteomes" id="UP000178885"/>
    </source>
</evidence>
<comment type="caution">
    <text evidence="4">The sequence shown here is derived from an EMBL/GenBank/DDBJ whole genome shotgun (WGS) entry which is preliminary data.</text>
</comment>
<sequence>MTETLRDRVVDAALALAERRSWEEVRLHDVAAEIGVGLNDVRVQFREKEEIVDAWFDRADEAMLREAAEAEIAGLTPRQRLHRLVMVWLGALAPHRRVARQMILGKLEPGHVHYQFSGLLRVSRTVQWLREAASRDAVLPWRALEETALTSIYLATFLRWMQDESADPARTSVLLERLLTAGECASEAIPDWLAPGRAPAHTTAAVAPGV</sequence>
<evidence type="ECO:0000256" key="1">
    <source>
        <dbReference type="ARBA" id="ARBA00023125"/>
    </source>
</evidence>
<keyword evidence="1 2" id="KW-0238">DNA-binding</keyword>
<dbReference type="SUPFAM" id="SSF48498">
    <property type="entry name" value="Tetracyclin repressor-like, C-terminal domain"/>
    <property type="match status" value="1"/>
</dbReference>
<protein>
    <submittedName>
        <fullName evidence="4">TetR family transcriptional regulator</fullName>
    </submittedName>
</protein>
<feature type="DNA-binding region" description="H-T-H motif" evidence="2">
    <location>
        <begin position="26"/>
        <end position="45"/>
    </location>
</feature>
<dbReference type="GO" id="GO:0003677">
    <property type="term" value="F:DNA binding"/>
    <property type="evidence" value="ECO:0007669"/>
    <property type="project" value="UniProtKB-UniRule"/>
</dbReference>
<dbReference type="PROSITE" id="PS50977">
    <property type="entry name" value="HTH_TETR_2"/>
    <property type="match status" value="1"/>
</dbReference>
<dbReference type="Gene3D" id="1.10.357.10">
    <property type="entry name" value="Tetracycline Repressor, domain 2"/>
    <property type="match status" value="1"/>
</dbReference>
<feature type="domain" description="HTH tetR-type" evidence="3">
    <location>
        <begin position="3"/>
        <end position="63"/>
    </location>
</feature>
<evidence type="ECO:0000313" key="4">
    <source>
        <dbReference type="EMBL" id="OGI49068.1"/>
    </source>
</evidence>
<reference evidence="4 5" key="1">
    <citation type="journal article" date="2016" name="Nat. Commun.">
        <title>Thousands of microbial genomes shed light on interconnected biogeochemical processes in an aquifer system.</title>
        <authorList>
            <person name="Anantharaman K."/>
            <person name="Brown C.T."/>
            <person name="Hug L.A."/>
            <person name="Sharon I."/>
            <person name="Castelle C.J."/>
            <person name="Probst A.J."/>
            <person name="Thomas B.C."/>
            <person name="Singh A."/>
            <person name="Wilkins M.J."/>
            <person name="Karaoz U."/>
            <person name="Brodie E.L."/>
            <person name="Williams K.H."/>
            <person name="Hubbard S.S."/>
            <person name="Banfield J.F."/>
        </authorList>
    </citation>
    <scope>NUCLEOTIDE SEQUENCE [LARGE SCALE GENOMIC DNA]</scope>
</reference>
<dbReference type="InterPro" id="IPR001647">
    <property type="entry name" value="HTH_TetR"/>
</dbReference>
<evidence type="ECO:0000259" key="3">
    <source>
        <dbReference type="PROSITE" id="PS50977"/>
    </source>
</evidence>
<dbReference type="InterPro" id="IPR009057">
    <property type="entry name" value="Homeodomain-like_sf"/>
</dbReference>
<dbReference type="EMBL" id="MFSU01000009">
    <property type="protein sequence ID" value="OGI49068.1"/>
    <property type="molecule type" value="Genomic_DNA"/>
</dbReference>
<name>A0A1F6TV94_9PROT</name>
<gene>
    <name evidence="4" type="ORF">A2151_07365</name>
</gene>
<dbReference type="Proteomes" id="UP000178885">
    <property type="component" value="Unassembled WGS sequence"/>
</dbReference>
<dbReference type="InterPro" id="IPR036271">
    <property type="entry name" value="Tet_transcr_reg_TetR-rel_C_sf"/>
</dbReference>
<organism evidence="4 5">
    <name type="scientific">Candidatus Muproteobacteria bacterium RBG_16_65_34</name>
    <dbReference type="NCBI Taxonomy" id="1817760"/>
    <lineage>
        <taxon>Bacteria</taxon>
        <taxon>Pseudomonadati</taxon>
        <taxon>Pseudomonadota</taxon>
        <taxon>Candidatus Muproteobacteria</taxon>
    </lineage>
</organism>